<evidence type="ECO:0000256" key="3">
    <source>
        <dbReference type="ARBA" id="ARBA00004496"/>
    </source>
</evidence>
<evidence type="ECO:0000256" key="14">
    <source>
        <dbReference type="ARBA" id="ARBA00038036"/>
    </source>
</evidence>
<evidence type="ECO:0000256" key="4">
    <source>
        <dbReference type="ARBA" id="ARBA00005225"/>
    </source>
</evidence>
<feature type="binding site" evidence="16">
    <location>
        <begin position="6"/>
        <end position="13"/>
    </location>
    <ligand>
        <name>ATP</name>
        <dbReference type="ChEBI" id="CHEBI:30616"/>
    </ligand>
</feature>
<dbReference type="GO" id="GO:0004594">
    <property type="term" value="F:pantothenate kinase activity"/>
    <property type="evidence" value="ECO:0007669"/>
    <property type="project" value="UniProtKB-UniRule"/>
</dbReference>
<dbReference type="NCBIfam" id="NF009855">
    <property type="entry name" value="PRK13321.1"/>
    <property type="match status" value="1"/>
</dbReference>
<dbReference type="AlphaFoldDB" id="A0A0P9D0R1"/>
<evidence type="ECO:0000313" key="17">
    <source>
        <dbReference type="EMBL" id="KPV51563.1"/>
    </source>
</evidence>
<keyword evidence="8 16" id="KW-0808">Transferase</keyword>
<dbReference type="NCBIfam" id="NF009848">
    <property type="entry name" value="PRK13318.1-6"/>
    <property type="match status" value="1"/>
</dbReference>
<dbReference type="CDD" id="cd24015">
    <property type="entry name" value="ASKHA_NBD_PanK-III"/>
    <property type="match status" value="1"/>
</dbReference>
<comment type="catalytic activity">
    <reaction evidence="1 16">
        <text>(R)-pantothenate + ATP = (R)-4'-phosphopantothenate + ADP + H(+)</text>
        <dbReference type="Rhea" id="RHEA:16373"/>
        <dbReference type="ChEBI" id="CHEBI:10986"/>
        <dbReference type="ChEBI" id="CHEBI:15378"/>
        <dbReference type="ChEBI" id="CHEBI:29032"/>
        <dbReference type="ChEBI" id="CHEBI:30616"/>
        <dbReference type="ChEBI" id="CHEBI:456216"/>
        <dbReference type="EC" id="2.7.1.33"/>
    </reaction>
</comment>
<dbReference type="Gene3D" id="3.30.420.40">
    <property type="match status" value="2"/>
</dbReference>
<dbReference type="PANTHER" id="PTHR34265:SF1">
    <property type="entry name" value="TYPE III PANTOTHENATE KINASE"/>
    <property type="match status" value="1"/>
</dbReference>
<keyword evidence="12 16" id="KW-0630">Potassium</keyword>
<proteinExistence type="inferred from homology"/>
<comment type="subunit">
    <text evidence="5 16">Homodimer.</text>
</comment>
<keyword evidence="18" id="KW-1185">Reference proteome</keyword>
<keyword evidence="11 16" id="KW-0067">ATP-binding</keyword>
<name>A0A0P9D0R1_9CHLR</name>
<evidence type="ECO:0000256" key="16">
    <source>
        <dbReference type="HAMAP-Rule" id="MF_01274"/>
    </source>
</evidence>
<dbReference type="InterPro" id="IPR043129">
    <property type="entry name" value="ATPase_NBD"/>
</dbReference>
<comment type="caution">
    <text evidence="16">Lacks conserved residue(s) required for the propagation of feature annotation.</text>
</comment>
<organism evidence="17 18">
    <name type="scientific">Kouleothrix aurantiaca</name>
    <dbReference type="NCBI Taxonomy" id="186479"/>
    <lineage>
        <taxon>Bacteria</taxon>
        <taxon>Bacillati</taxon>
        <taxon>Chloroflexota</taxon>
        <taxon>Chloroflexia</taxon>
        <taxon>Chloroflexales</taxon>
        <taxon>Roseiflexineae</taxon>
        <taxon>Roseiflexaceae</taxon>
        <taxon>Kouleothrix</taxon>
    </lineage>
</organism>
<keyword evidence="10 16" id="KW-0418">Kinase</keyword>
<dbReference type="NCBIfam" id="TIGR00671">
    <property type="entry name" value="baf"/>
    <property type="match status" value="1"/>
</dbReference>
<dbReference type="SUPFAM" id="SSF53067">
    <property type="entry name" value="Actin-like ATPase domain"/>
    <property type="match status" value="2"/>
</dbReference>
<evidence type="ECO:0000313" key="18">
    <source>
        <dbReference type="Proteomes" id="UP000050509"/>
    </source>
</evidence>
<dbReference type="EC" id="2.7.1.33" evidence="6 16"/>
<dbReference type="PATRIC" id="fig|186479.3.peg.10539"/>
<evidence type="ECO:0000256" key="6">
    <source>
        <dbReference type="ARBA" id="ARBA00012102"/>
    </source>
</evidence>
<evidence type="ECO:0000256" key="5">
    <source>
        <dbReference type="ARBA" id="ARBA00011738"/>
    </source>
</evidence>
<evidence type="ECO:0000256" key="2">
    <source>
        <dbReference type="ARBA" id="ARBA00001958"/>
    </source>
</evidence>
<reference evidence="17 18" key="1">
    <citation type="submission" date="2015-09" db="EMBL/GenBank/DDBJ databases">
        <title>Draft genome sequence of Kouleothrix aurantiaca JCM 19913.</title>
        <authorList>
            <person name="Hemp J."/>
        </authorList>
    </citation>
    <scope>NUCLEOTIDE SEQUENCE [LARGE SCALE GENOMIC DNA]</scope>
    <source>
        <strain evidence="17 18">COM-B</strain>
    </source>
</reference>
<feature type="binding site" evidence="16">
    <location>
        <begin position="107"/>
        <end position="110"/>
    </location>
    <ligand>
        <name>substrate</name>
    </ligand>
</feature>
<sequence length="256" mass="27271">MLLTIDIGNTNIKIGVYQGDELLAHWRMATERLKLADEYAVMIYNLFALGGLDVKQVQGCAISCVVPPLTNQFRVLSRNYLGVEPVIIGPGVASGLRYEIDTPDQLGADRVANSLAAFRRYGGPVIAIAFGTATAFDVITEAGVYIGGAIAPGIGISADALFRLAARLYQVELARPPQVIGKNTVHYMQSGLILGYAGLVEGLVRRMQAELGAPCTVVATGGLAEVIAGETDAITVVEPYLTLEGLKMIYDMNRPA</sequence>
<dbReference type="Proteomes" id="UP000050509">
    <property type="component" value="Unassembled WGS sequence"/>
</dbReference>
<dbReference type="EMBL" id="LJCR01000864">
    <property type="protein sequence ID" value="KPV51563.1"/>
    <property type="molecule type" value="Genomic_DNA"/>
</dbReference>
<keyword evidence="9 16" id="KW-0547">Nucleotide-binding</keyword>
<keyword evidence="7 16" id="KW-0963">Cytoplasm</keyword>
<dbReference type="UniPathway" id="UPA00241">
    <property type="reaction ID" value="UER00352"/>
</dbReference>
<protein>
    <recommendedName>
        <fullName evidence="15 16">Type III pantothenate kinase</fullName>
        <ecNumber evidence="6 16">2.7.1.33</ecNumber>
    </recommendedName>
    <alternativeName>
        <fullName evidence="16">PanK-III</fullName>
    </alternativeName>
    <alternativeName>
        <fullName evidence="16">Pantothenic acid kinase</fullName>
    </alternativeName>
</protein>
<dbReference type="PANTHER" id="PTHR34265">
    <property type="entry name" value="TYPE III PANTOTHENATE KINASE"/>
    <property type="match status" value="1"/>
</dbReference>
<evidence type="ECO:0000256" key="9">
    <source>
        <dbReference type="ARBA" id="ARBA00022741"/>
    </source>
</evidence>
<accession>A0A0P9D0R1</accession>
<feature type="active site" description="Proton acceptor" evidence="16">
    <location>
        <position position="109"/>
    </location>
</feature>
<evidence type="ECO:0000256" key="11">
    <source>
        <dbReference type="ARBA" id="ARBA00022840"/>
    </source>
</evidence>
<evidence type="ECO:0000256" key="13">
    <source>
        <dbReference type="ARBA" id="ARBA00022993"/>
    </source>
</evidence>
<evidence type="ECO:0000256" key="1">
    <source>
        <dbReference type="ARBA" id="ARBA00001206"/>
    </source>
</evidence>
<evidence type="ECO:0000256" key="8">
    <source>
        <dbReference type="ARBA" id="ARBA00022679"/>
    </source>
</evidence>
<evidence type="ECO:0000256" key="7">
    <source>
        <dbReference type="ARBA" id="ARBA00022490"/>
    </source>
</evidence>
<dbReference type="HAMAP" id="MF_01274">
    <property type="entry name" value="Pantothen_kinase_3"/>
    <property type="match status" value="1"/>
</dbReference>
<comment type="subcellular location">
    <subcellularLocation>
        <location evidence="3 16">Cytoplasm</location>
    </subcellularLocation>
</comment>
<comment type="similarity">
    <text evidence="14 16">Belongs to the type III pantothenate kinase family.</text>
</comment>
<dbReference type="Pfam" id="PF03309">
    <property type="entry name" value="Pan_kinase"/>
    <property type="match status" value="1"/>
</dbReference>
<comment type="function">
    <text evidence="16">Catalyzes the phosphorylation of pantothenate (Pan), the first step in CoA biosynthesis.</text>
</comment>
<feature type="binding site" evidence="16">
    <location>
        <position position="132"/>
    </location>
    <ligand>
        <name>ATP</name>
        <dbReference type="ChEBI" id="CHEBI:30616"/>
    </ligand>
</feature>
<gene>
    <name evidence="16" type="primary">coaX</name>
    <name evidence="17" type="ORF">SE17_20490</name>
</gene>
<dbReference type="GO" id="GO:0005524">
    <property type="term" value="F:ATP binding"/>
    <property type="evidence" value="ECO:0007669"/>
    <property type="project" value="UniProtKB-UniRule"/>
</dbReference>
<evidence type="ECO:0000256" key="15">
    <source>
        <dbReference type="ARBA" id="ARBA00040883"/>
    </source>
</evidence>
<dbReference type="GO" id="GO:0015937">
    <property type="term" value="P:coenzyme A biosynthetic process"/>
    <property type="evidence" value="ECO:0007669"/>
    <property type="project" value="UniProtKB-UniRule"/>
</dbReference>
<dbReference type="GO" id="GO:0005737">
    <property type="term" value="C:cytoplasm"/>
    <property type="evidence" value="ECO:0007669"/>
    <property type="project" value="UniProtKB-SubCell"/>
</dbReference>
<dbReference type="InterPro" id="IPR004619">
    <property type="entry name" value="Type_III_PanK"/>
</dbReference>
<evidence type="ECO:0000256" key="12">
    <source>
        <dbReference type="ARBA" id="ARBA00022958"/>
    </source>
</evidence>
<keyword evidence="13 16" id="KW-0173">Coenzyme A biosynthesis</keyword>
<comment type="cofactor">
    <cofactor evidence="2">
        <name>K(+)</name>
        <dbReference type="ChEBI" id="CHEBI:29103"/>
    </cofactor>
</comment>
<comment type="pathway">
    <text evidence="4 16">Cofactor biosynthesis; coenzyme A biosynthesis; CoA from (R)-pantothenate: step 1/5.</text>
</comment>
<comment type="caution">
    <text evidence="17">The sequence shown here is derived from an EMBL/GenBank/DDBJ whole genome shotgun (WGS) entry which is preliminary data.</text>
</comment>
<feature type="binding site" evidence="16">
    <location>
        <position position="184"/>
    </location>
    <ligand>
        <name>substrate</name>
    </ligand>
</feature>
<evidence type="ECO:0000256" key="10">
    <source>
        <dbReference type="ARBA" id="ARBA00022777"/>
    </source>
</evidence>
<comment type="cofactor">
    <cofactor evidence="16">
        <name>NH4(+)</name>
        <dbReference type="ChEBI" id="CHEBI:28938"/>
    </cofactor>
    <cofactor evidence="16">
        <name>K(+)</name>
        <dbReference type="ChEBI" id="CHEBI:29103"/>
    </cofactor>
    <text evidence="16">A monovalent cation. Ammonium or potassium.</text>
</comment>